<proteinExistence type="predicted"/>
<dbReference type="InterPro" id="IPR007768">
    <property type="entry name" value="Suppressor_of_fused"/>
</dbReference>
<dbReference type="PIRSF" id="PIRSF011844">
    <property type="entry name" value="Suppressor_of_fused_protein"/>
    <property type="match status" value="1"/>
</dbReference>
<dbReference type="GO" id="GO:0005737">
    <property type="term" value="C:cytoplasm"/>
    <property type="evidence" value="ECO:0007669"/>
    <property type="project" value="TreeGrafter"/>
</dbReference>
<dbReference type="PANTHER" id="PTHR10928:SF2">
    <property type="entry name" value="SUPPRESSOR OF FUSED HOMOLOG"/>
    <property type="match status" value="1"/>
</dbReference>
<dbReference type="SUPFAM" id="SSF103359">
    <property type="entry name" value="Suppressor of Fused, N-terminal domain"/>
    <property type="match status" value="1"/>
</dbReference>
<dbReference type="Gene3D" id="3.30.1360.230">
    <property type="entry name" value="Sufu, C-terminal domain"/>
    <property type="match status" value="1"/>
</dbReference>
<feature type="domain" description="Suppressor of fused-like" evidence="1">
    <location>
        <begin position="53"/>
        <end position="229"/>
    </location>
</feature>
<sequence>MATGGEEIEPYESVPDDWNYLGLESIDKACFAIYPDQPNPLQATAVIKSWLGGPVPLDYISIYQNNGDPVRGVPTHWHYISYGFTDLYGDGRIHAFSGPGQLSGFGFELTFRLKKQESDDAPPMWPTALLNKLANYVFKTGNMLHYGDHIPWHKPLDEESESCIQHMLVALDPELPSLDTPYGTLEFRQIVGVTSDEMKMAQKWKGAGVIELMATVKEIGPLYITDMQRSESIFQIDPNLTHQVLEGINNDGSNLGHVTAVCLWIDINMSYQSEGLEAQRVTGLTDRMEEVEPQTLEGVHLLFDAEAADLLLMIARARLMKGKYFLFHNANNQSIHLIPPDCAGEEGIFVNQSEPLKFQGSYLQIYCSESLLEQMSAEFEVLQQSNNEMPVYPREFHFSEPTILITVWPQGQLMMDANYVSGELDMTAVTET</sequence>
<comment type="caution">
    <text evidence="3">The sequence shown here is derived from an EMBL/GenBank/DDBJ whole genome shotgun (WGS) entry which is preliminary data.</text>
</comment>
<evidence type="ECO:0000313" key="4">
    <source>
        <dbReference type="Proteomes" id="UP001195483"/>
    </source>
</evidence>
<evidence type="ECO:0008006" key="5">
    <source>
        <dbReference type="Google" id="ProtNLM"/>
    </source>
</evidence>
<dbReference type="PANTHER" id="PTHR10928">
    <property type="entry name" value="SUPPRESSOR OF FUSED"/>
    <property type="match status" value="1"/>
</dbReference>
<protein>
    <recommendedName>
        <fullName evidence="5">Suppressor of fused homolog</fullName>
    </recommendedName>
</protein>
<reference evidence="3" key="2">
    <citation type="journal article" date="2021" name="Genome Biol. Evol.">
        <title>Developing a high-quality reference genome for a parasitic bivalve with doubly uniparental inheritance (Bivalvia: Unionida).</title>
        <authorList>
            <person name="Smith C.H."/>
        </authorList>
    </citation>
    <scope>NUCLEOTIDE SEQUENCE</scope>
    <source>
        <strain evidence="3">CHS0354</strain>
        <tissue evidence="3">Mantle</tissue>
    </source>
</reference>
<dbReference type="Proteomes" id="UP001195483">
    <property type="component" value="Unassembled WGS sequence"/>
</dbReference>
<dbReference type="Pfam" id="PF12470">
    <property type="entry name" value="SUFU_C"/>
    <property type="match status" value="1"/>
</dbReference>
<dbReference type="InterPro" id="IPR020941">
    <property type="entry name" value="SUFU-like_domain"/>
</dbReference>
<dbReference type="InterPro" id="IPR037181">
    <property type="entry name" value="SUFU_N"/>
</dbReference>
<accession>A0AAE0S0G9</accession>
<dbReference type="InterPro" id="IPR038489">
    <property type="entry name" value="SUFU_C_sf"/>
</dbReference>
<dbReference type="AlphaFoldDB" id="A0AAE0S0G9"/>
<dbReference type="InterPro" id="IPR016591">
    <property type="entry name" value="Suppressor_of_fused_euk"/>
</dbReference>
<organism evidence="3 4">
    <name type="scientific">Potamilus streckersoni</name>
    <dbReference type="NCBI Taxonomy" id="2493646"/>
    <lineage>
        <taxon>Eukaryota</taxon>
        <taxon>Metazoa</taxon>
        <taxon>Spiralia</taxon>
        <taxon>Lophotrochozoa</taxon>
        <taxon>Mollusca</taxon>
        <taxon>Bivalvia</taxon>
        <taxon>Autobranchia</taxon>
        <taxon>Heteroconchia</taxon>
        <taxon>Palaeoheterodonta</taxon>
        <taxon>Unionida</taxon>
        <taxon>Unionoidea</taxon>
        <taxon>Unionidae</taxon>
        <taxon>Ambleminae</taxon>
        <taxon>Lampsilini</taxon>
        <taxon>Potamilus</taxon>
    </lineage>
</organism>
<keyword evidence="4" id="KW-1185">Reference proteome</keyword>
<reference evidence="3" key="3">
    <citation type="submission" date="2023-05" db="EMBL/GenBank/DDBJ databases">
        <authorList>
            <person name="Smith C.H."/>
        </authorList>
    </citation>
    <scope>NUCLEOTIDE SEQUENCE</scope>
    <source>
        <strain evidence="3">CHS0354</strain>
        <tissue evidence="3">Mantle</tissue>
    </source>
</reference>
<reference evidence="3" key="1">
    <citation type="journal article" date="2021" name="Genome Biol. Evol.">
        <title>A High-Quality Reference Genome for a Parasitic Bivalve with Doubly Uniparental Inheritance (Bivalvia: Unionida).</title>
        <authorList>
            <person name="Smith C.H."/>
        </authorList>
    </citation>
    <scope>NUCLEOTIDE SEQUENCE</scope>
    <source>
        <strain evidence="3">CHS0354</strain>
    </source>
</reference>
<evidence type="ECO:0000259" key="2">
    <source>
        <dbReference type="Pfam" id="PF12470"/>
    </source>
</evidence>
<dbReference type="EMBL" id="JAEAOA010000398">
    <property type="protein sequence ID" value="KAK3583032.1"/>
    <property type="molecule type" value="Genomic_DNA"/>
</dbReference>
<name>A0AAE0S0G9_9BIVA</name>
<dbReference type="Pfam" id="PF05076">
    <property type="entry name" value="SUFU"/>
    <property type="match status" value="1"/>
</dbReference>
<dbReference type="GO" id="GO:0005634">
    <property type="term" value="C:nucleus"/>
    <property type="evidence" value="ECO:0007669"/>
    <property type="project" value="TreeGrafter"/>
</dbReference>
<evidence type="ECO:0000259" key="1">
    <source>
        <dbReference type="Pfam" id="PF05076"/>
    </source>
</evidence>
<dbReference type="InterPro" id="IPR024314">
    <property type="entry name" value="SUFU_C"/>
</dbReference>
<feature type="domain" description="Suppressor of fused C-terminal" evidence="2">
    <location>
        <begin position="290"/>
        <end position="407"/>
    </location>
</feature>
<gene>
    <name evidence="3" type="ORF">CHS0354_005678</name>
</gene>
<evidence type="ECO:0000313" key="3">
    <source>
        <dbReference type="EMBL" id="KAK3583032.1"/>
    </source>
</evidence>